<dbReference type="EMBL" id="JAGILA010000002">
    <property type="protein sequence ID" value="MBP2235264.1"/>
    <property type="molecule type" value="Genomic_DNA"/>
</dbReference>
<comment type="caution">
    <text evidence="1">The sequence shown here is derived from an EMBL/GenBank/DDBJ whole genome shotgun (WGS) entry which is preliminary data.</text>
</comment>
<proteinExistence type="predicted"/>
<gene>
    <name evidence="1" type="ORF">J2Z31_001756</name>
</gene>
<evidence type="ECO:0000313" key="2">
    <source>
        <dbReference type="Proteomes" id="UP000730739"/>
    </source>
</evidence>
<evidence type="ECO:0000313" key="1">
    <source>
        <dbReference type="EMBL" id="MBP2235264.1"/>
    </source>
</evidence>
<keyword evidence="2" id="KW-1185">Reference proteome</keyword>
<protein>
    <recommendedName>
        <fullName evidence="3">Transmembrane protein</fullName>
    </recommendedName>
</protein>
<evidence type="ECO:0008006" key="3">
    <source>
        <dbReference type="Google" id="ProtNLM"/>
    </source>
</evidence>
<sequence>MARHRWTGLAAAAALAVLVAAFDIPAWWQQQFHLISNDRPSLAVLPFANSVATRNATASLMG</sequence>
<dbReference type="Proteomes" id="UP000730739">
    <property type="component" value="Unassembled WGS sequence"/>
</dbReference>
<accession>A0ABS4QXQ3</accession>
<dbReference type="RefSeq" id="WP_209601496.1">
    <property type="nucleotide sequence ID" value="NZ_JAGILA010000002.1"/>
</dbReference>
<organism evidence="1 2">
    <name type="scientific">Sinorhizobium kostiense</name>
    <dbReference type="NCBI Taxonomy" id="76747"/>
    <lineage>
        <taxon>Bacteria</taxon>
        <taxon>Pseudomonadati</taxon>
        <taxon>Pseudomonadota</taxon>
        <taxon>Alphaproteobacteria</taxon>
        <taxon>Hyphomicrobiales</taxon>
        <taxon>Rhizobiaceae</taxon>
        <taxon>Sinorhizobium/Ensifer group</taxon>
        <taxon>Sinorhizobium</taxon>
    </lineage>
</organism>
<name>A0ABS4QXQ3_9HYPH</name>
<reference evidence="1 2" key="1">
    <citation type="submission" date="2021-03" db="EMBL/GenBank/DDBJ databases">
        <title>Genomic Encyclopedia of Type Strains, Phase IV (KMG-IV): sequencing the most valuable type-strain genomes for metagenomic binning, comparative biology and taxonomic classification.</title>
        <authorList>
            <person name="Goeker M."/>
        </authorList>
    </citation>
    <scope>NUCLEOTIDE SEQUENCE [LARGE SCALE GENOMIC DNA]</scope>
    <source>
        <strain evidence="1 2">DSM 13372</strain>
    </source>
</reference>